<gene>
    <name evidence="1" type="ORF">KUCAC02_002301</name>
</gene>
<dbReference type="Proteomes" id="UP001057452">
    <property type="component" value="Chromosome 3"/>
</dbReference>
<organism evidence="1 2">
    <name type="scientific">Chaenocephalus aceratus</name>
    <name type="common">Blackfin icefish</name>
    <name type="synonym">Chaenichthys aceratus</name>
    <dbReference type="NCBI Taxonomy" id="36190"/>
    <lineage>
        <taxon>Eukaryota</taxon>
        <taxon>Metazoa</taxon>
        <taxon>Chordata</taxon>
        <taxon>Craniata</taxon>
        <taxon>Vertebrata</taxon>
        <taxon>Euteleostomi</taxon>
        <taxon>Actinopterygii</taxon>
        <taxon>Neopterygii</taxon>
        <taxon>Teleostei</taxon>
        <taxon>Neoteleostei</taxon>
        <taxon>Acanthomorphata</taxon>
        <taxon>Eupercaria</taxon>
        <taxon>Perciformes</taxon>
        <taxon>Notothenioidei</taxon>
        <taxon>Channichthyidae</taxon>
        <taxon>Chaenocephalus</taxon>
    </lineage>
</organism>
<proteinExistence type="predicted"/>
<sequence>MYPPTITQAATVIEEEEEAAGCSSIPAAPPLCAQQLVAQKQKVCVAPIRPRRSTAAGQRLRLKTCCCGSERVKGLLAADGC</sequence>
<evidence type="ECO:0000313" key="2">
    <source>
        <dbReference type="Proteomes" id="UP001057452"/>
    </source>
</evidence>
<protein>
    <submittedName>
        <fullName evidence="1">Uncharacterized protein</fullName>
    </submittedName>
</protein>
<comment type="caution">
    <text evidence="1">The sequence shown here is derived from an EMBL/GenBank/DDBJ whole genome shotgun (WGS) entry which is preliminary data.</text>
</comment>
<dbReference type="EMBL" id="CM043787">
    <property type="protein sequence ID" value="KAI4830685.1"/>
    <property type="molecule type" value="Genomic_DNA"/>
</dbReference>
<keyword evidence="2" id="KW-1185">Reference proteome</keyword>
<reference evidence="1" key="1">
    <citation type="submission" date="2022-05" db="EMBL/GenBank/DDBJ databases">
        <title>Chromosome-level genome of Chaenocephalus aceratus.</title>
        <authorList>
            <person name="Park H."/>
        </authorList>
    </citation>
    <scope>NUCLEOTIDE SEQUENCE</scope>
    <source>
        <strain evidence="1">KU_202001</strain>
    </source>
</reference>
<name>A0ACB9XVD6_CHAAC</name>
<accession>A0ACB9XVD6</accession>
<evidence type="ECO:0000313" key="1">
    <source>
        <dbReference type="EMBL" id="KAI4830685.1"/>
    </source>
</evidence>